<evidence type="ECO:0000256" key="5">
    <source>
        <dbReference type="ARBA" id="ARBA00022737"/>
    </source>
</evidence>
<dbReference type="PANTHER" id="PTHR11024:SF3">
    <property type="entry name" value="NUCLEOPORIN SEH1"/>
    <property type="match status" value="1"/>
</dbReference>
<dbReference type="PROSITE" id="PS50082">
    <property type="entry name" value="WD_REPEATS_2"/>
    <property type="match status" value="1"/>
</dbReference>
<dbReference type="PANTHER" id="PTHR11024">
    <property type="entry name" value="NUCLEAR PORE COMPLEX PROTEIN SEC13 / SEH1 FAMILY MEMBER"/>
    <property type="match status" value="1"/>
</dbReference>
<proteinExistence type="inferred from homology"/>
<dbReference type="Pfam" id="PF00400">
    <property type="entry name" value="WD40"/>
    <property type="match status" value="2"/>
</dbReference>
<dbReference type="GO" id="GO:0005198">
    <property type="term" value="F:structural molecule activity"/>
    <property type="evidence" value="ECO:0007669"/>
    <property type="project" value="InterPro"/>
</dbReference>
<evidence type="ECO:0000256" key="2">
    <source>
        <dbReference type="ARBA" id="ARBA00010102"/>
    </source>
</evidence>
<evidence type="ECO:0000256" key="1">
    <source>
        <dbReference type="ARBA" id="ARBA00004259"/>
    </source>
</evidence>
<dbReference type="AlphaFoldDB" id="A0A0V0R7A3"/>
<dbReference type="GO" id="GO:0035859">
    <property type="term" value="C:Seh1-associated complex"/>
    <property type="evidence" value="ECO:0007669"/>
    <property type="project" value="TreeGrafter"/>
</dbReference>
<feature type="repeat" description="WD" evidence="8">
    <location>
        <begin position="2"/>
        <end position="34"/>
    </location>
</feature>
<dbReference type="EMBL" id="LDAU01000029">
    <property type="protein sequence ID" value="KRX10347.1"/>
    <property type="molecule type" value="Genomic_DNA"/>
</dbReference>
<dbReference type="GO" id="GO:1904263">
    <property type="term" value="P:positive regulation of TORC1 signaling"/>
    <property type="evidence" value="ECO:0007669"/>
    <property type="project" value="TreeGrafter"/>
</dbReference>
<keyword evidence="3" id="KW-0813">Transport</keyword>
<reference evidence="9 10" key="1">
    <citation type="journal article" date="2015" name="Sci. Rep.">
        <title>Genome of the facultative scuticociliatosis pathogen Pseudocohnilembus persalinus provides insight into its virulence through horizontal gene transfer.</title>
        <authorList>
            <person name="Xiong J."/>
            <person name="Wang G."/>
            <person name="Cheng J."/>
            <person name="Tian M."/>
            <person name="Pan X."/>
            <person name="Warren A."/>
            <person name="Jiang C."/>
            <person name="Yuan D."/>
            <person name="Miao W."/>
        </authorList>
    </citation>
    <scope>NUCLEOTIDE SEQUENCE [LARGE SCALE GENOMIC DNA]</scope>
    <source>
        <strain evidence="9">36N120E</strain>
    </source>
</reference>
<evidence type="ECO:0000256" key="7">
    <source>
        <dbReference type="ARBA" id="ARBA00023242"/>
    </source>
</evidence>
<evidence type="ECO:0000256" key="6">
    <source>
        <dbReference type="ARBA" id="ARBA00022927"/>
    </source>
</evidence>
<dbReference type="InterPro" id="IPR001680">
    <property type="entry name" value="WD40_rpt"/>
</dbReference>
<evidence type="ECO:0000313" key="9">
    <source>
        <dbReference type="EMBL" id="KRX10347.1"/>
    </source>
</evidence>
<evidence type="ECO:0000256" key="4">
    <source>
        <dbReference type="ARBA" id="ARBA00022574"/>
    </source>
</evidence>
<evidence type="ECO:0000313" key="10">
    <source>
        <dbReference type="Proteomes" id="UP000054937"/>
    </source>
</evidence>
<dbReference type="InterPro" id="IPR015943">
    <property type="entry name" value="WD40/YVTN_repeat-like_dom_sf"/>
</dbReference>
<dbReference type="SUPFAM" id="SSF50978">
    <property type="entry name" value="WD40 repeat-like"/>
    <property type="match status" value="1"/>
</dbReference>
<comment type="subcellular location">
    <subcellularLocation>
        <location evidence="1">Nucleus envelope</location>
    </subcellularLocation>
</comment>
<keyword evidence="5" id="KW-0677">Repeat</keyword>
<dbReference type="GO" id="GO:0031080">
    <property type="term" value="C:nuclear pore outer ring"/>
    <property type="evidence" value="ECO:0007669"/>
    <property type="project" value="TreeGrafter"/>
</dbReference>
<name>A0A0V0R7A3_PSEPJ</name>
<dbReference type="OrthoDB" id="364224at2759"/>
<dbReference type="GO" id="GO:0034198">
    <property type="term" value="P:cellular response to amino acid starvation"/>
    <property type="evidence" value="ECO:0007669"/>
    <property type="project" value="TreeGrafter"/>
</dbReference>
<dbReference type="InterPro" id="IPR037363">
    <property type="entry name" value="Sec13/Seh1_fam"/>
</dbReference>
<dbReference type="SMART" id="SM00320">
    <property type="entry name" value="WD40"/>
    <property type="match status" value="3"/>
</dbReference>
<evidence type="ECO:0000256" key="3">
    <source>
        <dbReference type="ARBA" id="ARBA00022448"/>
    </source>
</evidence>
<sequence>MPTMHQDMIHDINFNYFGTRMATTSSDKFVKIWNKDTDGQFKFHSEFKAQDGPIWKVKWSLPEFGNIVATCSFDKTVCIYEEKKEFNKKENKTKIEWIKQYTFHDAKESVEDVKFGPRHPENGQLVLAVASKDGIVRIYRSENDISLKQWQTENKIQVSNIGVNCISWNKSPMESMMLAVGTKYNYQFNTQINNQAQQSKTLRTDLVTNQNNENPENSSYFFIYERGQNGWQLIYEDKDHKCVEKDGINDMSWVAQNGKDYHLIAYSDLQFIDIEDDQFIKQLVKQVEGILQESINRDDVILQTNIKEILALNQISFENRQIRNLLKNTYSKEKLEELKVQFDIEDQLKKECNQITDQIFNLQILENQQNQQQRKQNLNLSLDNIQHIQESARVFHSYEEISIFSSFYDDKEGILAVSFNNPHKNIVGGGSIKNRINGDLILDCSFSKDDKVLFVLTKQSQLLLFLIKKLDTDEIHKIKAQQNPLFQKPNEQYKYV</sequence>
<keyword evidence="6" id="KW-0653">Protein transport</keyword>
<comment type="similarity">
    <text evidence="2">Belongs to the WD repeat SEC13 family.</text>
</comment>
<evidence type="ECO:0000256" key="8">
    <source>
        <dbReference type="PROSITE-ProRule" id="PRU00221"/>
    </source>
</evidence>
<organism evidence="9 10">
    <name type="scientific">Pseudocohnilembus persalinus</name>
    <name type="common">Ciliate</name>
    <dbReference type="NCBI Taxonomy" id="266149"/>
    <lineage>
        <taxon>Eukaryota</taxon>
        <taxon>Sar</taxon>
        <taxon>Alveolata</taxon>
        <taxon>Ciliophora</taxon>
        <taxon>Intramacronucleata</taxon>
        <taxon>Oligohymenophorea</taxon>
        <taxon>Scuticociliatia</taxon>
        <taxon>Philasterida</taxon>
        <taxon>Pseudocohnilembidae</taxon>
        <taxon>Pseudocohnilembus</taxon>
    </lineage>
</organism>
<keyword evidence="7" id="KW-0539">Nucleus</keyword>
<accession>A0A0V0R7A3</accession>
<gene>
    <name evidence="9" type="ORF">PPERSA_00827</name>
</gene>
<keyword evidence="10" id="KW-1185">Reference proteome</keyword>
<dbReference type="InParanoid" id="A0A0V0R7A3"/>
<dbReference type="Proteomes" id="UP000054937">
    <property type="component" value="Unassembled WGS sequence"/>
</dbReference>
<dbReference type="Gene3D" id="2.130.10.10">
    <property type="entry name" value="YVTN repeat-like/Quinoprotein amine dehydrogenase"/>
    <property type="match status" value="1"/>
</dbReference>
<dbReference type="InterPro" id="IPR036322">
    <property type="entry name" value="WD40_repeat_dom_sf"/>
</dbReference>
<dbReference type="GO" id="GO:0015031">
    <property type="term" value="P:protein transport"/>
    <property type="evidence" value="ECO:0007669"/>
    <property type="project" value="UniProtKB-KW"/>
</dbReference>
<comment type="caution">
    <text evidence="9">The sequence shown here is derived from an EMBL/GenBank/DDBJ whole genome shotgun (WGS) entry which is preliminary data.</text>
</comment>
<protein>
    <submittedName>
        <fullName evidence="9">WD40-repeat-containing domain</fullName>
    </submittedName>
</protein>
<keyword evidence="4 8" id="KW-0853">WD repeat</keyword>